<gene>
    <name evidence="1" type="ORF">SAMN05660313_00718</name>
</gene>
<protein>
    <recommendedName>
        <fullName evidence="3">Lipoprotein</fullName>
    </recommendedName>
</protein>
<dbReference type="EMBL" id="FPIY01000001">
    <property type="protein sequence ID" value="SFW24184.1"/>
    <property type="molecule type" value="Genomic_DNA"/>
</dbReference>
<dbReference type="STRING" id="76595.SAMN05660313_00718"/>
<reference evidence="2" key="1">
    <citation type="submission" date="2016-11" db="EMBL/GenBank/DDBJ databases">
        <authorList>
            <person name="Varghese N."/>
            <person name="Submissions S."/>
        </authorList>
    </citation>
    <scope>NUCLEOTIDE SEQUENCE [LARGE SCALE GENOMIC DNA]</scope>
    <source>
        <strain evidence="2">DSM 24786</strain>
    </source>
</reference>
<dbReference type="Proteomes" id="UP000183257">
    <property type="component" value="Unassembled WGS sequence"/>
</dbReference>
<proteinExistence type="predicted"/>
<dbReference type="RefSeq" id="WP_072302378.1">
    <property type="nucleotide sequence ID" value="NZ_FPIY01000001.1"/>
</dbReference>
<accession>A0A1K1MM06</accession>
<dbReference type="PROSITE" id="PS51257">
    <property type="entry name" value="PROKAR_LIPOPROTEIN"/>
    <property type="match status" value="1"/>
</dbReference>
<keyword evidence="2" id="KW-1185">Reference proteome</keyword>
<organism evidence="1 2">
    <name type="scientific">Cellulophaga fucicola</name>
    <dbReference type="NCBI Taxonomy" id="76595"/>
    <lineage>
        <taxon>Bacteria</taxon>
        <taxon>Pseudomonadati</taxon>
        <taxon>Bacteroidota</taxon>
        <taxon>Flavobacteriia</taxon>
        <taxon>Flavobacteriales</taxon>
        <taxon>Flavobacteriaceae</taxon>
        <taxon>Cellulophaga</taxon>
    </lineage>
</organism>
<evidence type="ECO:0008006" key="3">
    <source>
        <dbReference type="Google" id="ProtNLM"/>
    </source>
</evidence>
<name>A0A1K1MM06_9FLAO</name>
<evidence type="ECO:0000313" key="2">
    <source>
        <dbReference type="Proteomes" id="UP000183257"/>
    </source>
</evidence>
<evidence type="ECO:0000313" key="1">
    <source>
        <dbReference type="EMBL" id="SFW24184.1"/>
    </source>
</evidence>
<dbReference type="AlphaFoldDB" id="A0A1K1MM06"/>
<dbReference type="OrthoDB" id="5348860at2"/>
<sequence>MKLKHTLSLILLTTLFFTSCKDKEYASNLHTEKSNKTKSDIFMSSRIARLEDTIKGLKKEVDYLTAYKTETISGKLIFGVEVASFQPCGSDKVFWITDNSKETGKLEKLYYALVLGKEPYTPIYTTIEIIDRGKEKYGFAADYDGTYAFTNVLELRQLKSSDCK</sequence>